<keyword evidence="9" id="KW-0963">Cytoplasm</keyword>
<feature type="binding site" evidence="9">
    <location>
        <position position="350"/>
    </location>
    <ligand>
        <name>Mn(2+)</name>
        <dbReference type="ChEBI" id="CHEBI:29035"/>
        <label>1</label>
    </ligand>
</feature>
<keyword evidence="8 9" id="KW-0464">Manganese</keyword>
<evidence type="ECO:0000256" key="6">
    <source>
        <dbReference type="ARBA" id="ARBA00022723"/>
    </source>
</evidence>
<gene>
    <name evidence="9" type="primary">pepA</name>
    <name evidence="11" type="ORF">EDC57_2106</name>
</gene>
<feature type="active site" evidence="9">
    <location>
        <position position="354"/>
    </location>
</feature>
<comment type="catalytic activity">
    <reaction evidence="2 9">
        <text>Release of an N-terminal amino acid, preferentially leucine, but not glutamic or aspartic acids.</text>
        <dbReference type="EC" id="3.4.11.10"/>
    </reaction>
</comment>
<dbReference type="InterPro" id="IPR023042">
    <property type="entry name" value="Peptidase_M17_leu_NH2_pept"/>
</dbReference>
<dbReference type="NCBIfam" id="NF002073">
    <property type="entry name" value="PRK00913.1-2"/>
    <property type="match status" value="1"/>
</dbReference>
<dbReference type="Pfam" id="PF00883">
    <property type="entry name" value="Peptidase_M17"/>
    <property type="match status" value="1"/>
</dbReference>
<dbReference type="InterPro" id="IPR011356">
    <property type="entry name" value="Leucine_aapep/pepB"/>
</dbReference>
<dbReference type="RefSeq" id="WP_123401787.1">
    <property type="nucleotide sequence ID" value="NZ_RJVI01000002.1"/>
</dbReference>
<accession>A0A3N1Y2X9</accession>
<evidence type="ECO:0000256" key="2">
    <source>
        <dbReference type="ARBA" id="ARBA00000967"/>
    </source>
</evidence>
<dbReference type="Gene3D" id="3.40.220.10">
    <property type="entry name" value="Leucine Aminopeptidase, subunit E, domain 1"/>
    <property type="match status" value="1"/>
</dbReference>
<comment type="catalytic activity">
    <reaction evidence="1 9">
        <text>Release of an N-terminal amino acid, Xaa-|-Yaa-, in which Xaa is preferably Leu, but may be other amino acids including Pro although not Arg or Lys, and Yaa may be Pro. Amino acid amides and methyl esters are also readily hydrolyzed, but rates on arylamides are exceedingly low.</text>
        <dbReference type="EC" id="3.4.11.1"/>
    </reaction>
</comment>
<name>A0A3N1Y2X9_9GAMM</name>
<dbReference type="GO" id="GO:0005737">
    <property type="term" value="C:cytoplasm"/>
    <property type="evidence" value="ECO:0007669"/>
    <property type="project" value="UniProtKB-SubCell"/>
</dbReference>
<dbReference type="SUPFAM" id="SSF53187">
    <property type="entry name" value="Zn-dependent exopeptidases"/>
    <property type="match status" value="1"/>
</dbReference>
<feature type="binding site" evidence="9">
    <location>
        <position position="352"/>
    </location>
    <ligand>
        <name>Mn(2+)</name>
        <dbReference type="ChEBI" id="CHEBI:29035"/>
        <label>1</label>
    </ligand>
</feature>
<feature type="binding site" evidence="9">
    <location>
        <position position="352"/>
    </location>
    <ligand>
        <name>Mn(2+)</name>
        <dbReference type="ChEBI" id="CHEBI:29035"/>
        <label>2</label>
    </ligand>
</feature>
<feature type="binding site" evidence="9">
    <location>
        <position position="268"/>
    </location>
    <ligand>
        <name>Mn(2+)</name>
        <dbReference type="ChEBI" id="CHEBI:29035"/>
        <label>2</label>
    </ligand>
</feature>
<dbReference type="InterPro" id="IPR008283">
    <property type="entry name" value="Peptidase_M17_N"/>
</dbReference>
<feature type="active site" evidence="9">
    <location>
        <position position="280"/>
    </location>
</feature>
<evidence type="ECO:0000313" key="11">
    <source>
        <dbReference type="EMBL" id="ROR32891.1"/>
    </source>
</evidence>
<feature type="binding site" evidence="9">
    <location>
        <position position="273"/>
    </location>
    <ligand>
        <name>Mn(2+)</name>
        <dbReference type="ChEBI" id="CHEBI:29035"/>
        <label>1</label>
    </ligand>
</feature>
<dbReference type="Pfam" id="PF02789">
    <property type="entry name" value="Peptidase_M17_N"/>
    <property type="match status" value="1"/>
</dbReference>
<protein>
    <recommendedName>
        <fullName evidence="9">Probable cytosol aminopeptidase</fullName>
        <ecNumber evidence="9">3.4.11.1</ecNumber>
    </recommendedName>
    <alternativeName>
        <fullName evidence="9">Leucine aminopeptidase</fullName>
        <shortName evidence="9">LAP</shortName>
        <ecNumber evidence="9">3.4.11.10</ecNumber>
    </alternativeName>
    <alternativeName>
        <fullName evidence="9">Leucyl aminopeptidase</fullName>
    </alternativeName>
</protein>
<dbReference type="InterPro" id="IPR000819">
    <property type="entry name" value="Peptidase_M17_C"/>
</dbReference>
<feature type="domain" description="Cytosol aminopeptidase" evidence="10">
    <location>
        <begin position="348"/>
        <end position="355"/>
    </location>
</feature>
<dbReference type="GO" id="GO:0006508">
    <property type="term" value="P:proteolysis"/>
    <property type="evidence" value="ECO:0007669"/>
    <property type="project" value="UniProtKB-KW"/>
</dbReference>
<dbReference type="PANTHER" id="PTHR11963:SF23">
    <property type="entry name" value="CYTOSOL AMINOPEPTIDASE"/>
    <property type="match status" value="1"/>
</dbReference>
<dbReference type="EMBL" id="RJVI01000002">
    <property type="protein sequence ID" value="ROR32891.1"/>
    <property type="molecule type" value="Genomic_DNA"/>
</dbReference>
<organism evidence="11 12">
    <name type="scientific">Inmirania thermothiophila</name>
    <dbReference type="NCBI Taxonomy" id="1750597"/>
    <lineage>
        <taxon>Bacteria</taxon>
        <taxon>Pseudomonadati</taxon>
        <taxon>Pseudomonadota</taxon>
        <taxon>Gammaproteobacteria</taxon>
        <taxon>Chromatiales</taxon>
        <taxon>Ectothiorhodospiraceae</taxon>
        <taxon>Inmirania</taxon>
    </lineage>
</organism>
<comment type="function">
    <text evidence="9">Presumably involved in the processing and regular turnover of intracellular proteins. Catalyzes the removal of unsubstituted N-terminal amino acids from various peptides.</text>
</comment>
<dbReference type="CDD" id="cd00433">
    <property type="entry name" value="Peptidase_M17"/>
    <property type="match status" value="1"/>
</dbReference>
<reference evidence="11 12" key="1">
    <citation type="submission" date="2018-11" db="EMBL/GenBank/DDBJ databases">
        <title>Genomic Encyclopedia of Type Strains, Phase IV (KMG-IV): sequencing the most valuable type-strain genomes for metagenomic binning, comparative biology and taxonomic classification.</title>
        <authorList>
            <person name="Goeker M."/>
        </authorList>
    </citation>
    <scope>NUCLEOTIDE SEQUENCE [LARGE SCALE GENOMIC DNA]</scope>
    <source>
        <strain evidence="11 12">DSM 100275</strain>
    </source>
</reference>
<dbReference type="GO" id="GO:0070006">
    <property type="term" value="F:metalloaminopeptidase activity"/>
    <property type="evidence" value="ECO:0007669"/>
    <property type="project" value="InterPro"/>
</dbReference>
<feature type="binding site" evidence="9">
    <location>
        <position position="273"/>
    </location>
    <ligand>
        <name>Mn(2+)</name>
        <dbReference type="ChEBI" id="CHEBI:29035"/>
        <label>2</label>
    </ligand>
</feature>
<sequence length="498" mass="53788">MEYQLKSGSPDKQRSACLVVGVFEPRRLSAAAEAVDRAAGGLLSTILRRGDMDGRRGQLLLLHQVPGVLADRVLLVGLGRERELTDGRYREVVRAAVAHLDEGGAMEATVCLCELPVKGRDLYWRVRETVVAAEDALYRFETLKSEKTPRRRPLRRLTLMVPGRRERAVGEEAVRHGEAIAEGVRLARDLGNLPGNICTPAHLADEARRLAEAHEAVSVEVLEREDMERLGMGALLSVAKGSRQPPKLIVLHYRGAAEDERPYALVGKGITFDSGGISIKPAAAMDEMKFDMCGAAAVLGTFRAAARLGLPVNLVGLIPSCENLPDGAANKPGDVVTSLSGKTIEVLNTDAEGRLILCDALTYAGRYEPRAVVDIATLTGACVIALGRHAHGLFANQPGLAHELLEAGRRAGDRAWELPLWDEYQEQLKSNFADMANVGGRDAGAITAACFLARFAEKYRWAHLDIAGTAWLTGEQKGATGRPVPLLVQWLLDRAAGA</sequence>
<dbReference type="GO" id="GO:0030145">
    <property type="term" value="F:manganese ion binding"/>
    <property type="evidence" value="ECO:0007669"/>
    <property type="project" value="UniProtKB-UniRule"/>
</dbReference>
<dbReference type="PRINTS" id="PR00481">
    <property type="entry name" value="LAMNOPPTDASE"/>
</dbReference>
<evidence type="ECO:0000256" key="4">
    <source>
        <dbReference type="ARBA" id="ARBA00022438"/>
    </source>
</evidence>
<comment type="caution">
    <text evidence="11">The sequence shown here is derived from an EMBL/GenBank/DDBJ whole genome shotgun (WGS) entry which is preliminary data.</text>
</comment>
<keyword evidence="7 9" id="KW-0378">Hydrolase</keyword>
<evidence type="ECO:0000259" key="10">
    <source>
        <dbReference type="PROSITE" id="PS00631"/>
    </source>
</evidence>
<evidence type="ECO:0000256" key="9">
    <source>
        <dbReference type="HAMAP-Rule" id="MF_00181"/>
    </source>
</evidence>
<dbReference type="AlphaFoldDB" id="A0A3N1Y2X9"/>
<dbReference type="Proteomes" id="UP000276634">
    <property type="component" value="Unassembled WGS sequence"/>
</dbReference>
<proteinExistence type="inferred from homology"/>
<dbReference type="OrthoDB" id="9809354at2"/>
<keyword evidence="4 9" id="KW-0031">Aminopeptidase</keyword>
<dbReference type="Gene3D" id="3.40.630.10">
    <property type="entry name" value="Zn peptidases"/>
    <property type="match status" value="1"/>
</dbReference>
<comment type="subcellular location">
    <subcellularLocation>
        <location evidence="9">Cytoplasm</location>
    </subcellularLocation>
</comment>
<evidence type="ECO:0000256" key="5">
    <source>
        <dbReference type="ARBA" id="ARBA00022670"/>
    </source>
</evidence>
<dbReference type="NCBIfam" id="NF002077">
    <property type="entry name" value="PRK00913.2-4"/>
    <property type="match status" value="1"/>
</dbReference>
<dbReference type="NCBIfam" id="NF002074">
    <property type="entry name" value="PRK00913.1-4"/>
    <property type="match status" value="1"/>
</dbReference>
<keyword evidence="12" id="KW-1185">Reference proteome</keyword>
<dbReference type="SUPFAM" id="SSF52949">
    <property type="entry name" value="Macro domain-like"/>
    <property type="match status" value="1"/>
</dbReference>
<dbReference type="EC" id="3.4.11.1" evidence="9"/>
<feature type="binding site" evidence="9">
    <location>
        <position position="291"/>
    </location>
    <ligand>
        <name>Mn(2+)</name>
        <dbReference type="ChEBI" id="CHEBI:29035"/>
        <label>2</label>
    </ligand>
</feature>
<dbReference type="PROSITE" id="PS00631">
    <property type="entry name" value="CYTOSOL_AP"/>
    <property type="match status" value="1"/>
</dbReference>
<evidence type="ECO:0000256" key="3">
    <source>
        <dbReference type="ARBA" id="ARBA00009528"/>
    </source>
</evidence>
<dbReference type="HAMAP" id="MF_00181">
    <property type="entry name" value="Cytosol_peptidase_M17"/>
    <property type="match status" value="1"/>
</dbReference>
<evidence type="ECO:0000256" key="8">
    <source>
        <dbReference type="ARBA" id="ARBA00023211"/>
    </source>
</evidence>
<evidence type="ECO:0000313" key="12">
    <source>
        <dbReference type="Proteomes" id="UP000276634"/>
    </source>
</evidence>
<dbReference type="PANTHER" id="PTHR11963">
    <property type="entry name" value="LEUCINE AMINOPEPTIDASE-RELATED"/>
    <property type="match status" value="1"/>
</dbReference>
<comment type="cofactor">
    <cofactor evidence="9">
        <name>Mn(2+)</name>
        <dbReference type="ChEBI" id="CHEBI:29035"/>
    </cofactor>
    <text evidence="9">Binds 2 manganese ions per subunit.</text>
</comment>
<keyword evidence="6 9" id="KW-0479">Metal-binding</keyword>
<evidence type="ECO:0000256" key="7">
    <source>
        <dbReference type="ARBA" id="ARBA00022801"/>
    </source>
</evidence>
<comment type="similarity">
    <text evidence="3 9">Belongs to the peptidase M17 family.</text>
</comment>
<dbReference type="FunFam" id="3.40.630.10:FF:000004">
    <property type="entry name" value="Probable cytosol aminopeptidase"/>
    <property type="match status" value="1"/>
</dbReference>
<dbReference type="InterPro" id="IPR043472">
    <property type="entry name" value="Macro_dom-like"/>
</dbReference>
<keyword evidence="5 9" id="KW-0645">Protease</keyword>
<dbReference type="EC" id="3.4.11.10" evidence="9"/>
<evidence type="ECO:0000256" key="1">
    <source>
        <dbReference type="ARBA" id="ARBA00000135"/>
    </source>
</evidence>